<sequence length="249" mass="25679">MPLSVAAPSTAPSDPRPAVRRCRPAAAAPVPAPVAAARSGGPRRTALFVREFARHPLTTASLLPSSGALARAMVPGPAAGAPDPGAGRPVVVELGPGTGAFTAALQHPAGIRPDRHLALELNPVLGRSLAGDHPDVEVVVGAAADLLDVLADRNLLGRVDLVVSGLPWQAFAGPVGARLVPDIARALRPTGAYTQFTYSWTRWAPPGRRQLATMRAAFGSVTLTGPVWRNLPPATVYTCRRPAAAARAA</sequence>
<evidence type="ECO:0000313" key="1">
    <source>
        <dbReference type="EMBL" id="MBM9467616.1"/>
    </source>
</evidence>
<keyword evidence="2" id="KW-1185">Reference proteome</keyword>
<accession>A0A938YDK3</accession>
<dbReference type="Proteomes" id="UP000663792">
    <property type="component" value="Unassembled WGS sequence"/>
</dbReference>
<evidence type="ECO:0008006" key="3">
    <source>
        <dbReference type="Google" id="ProtNLM"/>
    </source>
</evidence>
<dbReference type="CDD" id="cd02440">
    <property type="entry name" value="AdoMet_MTases"/>
    <property type="match status" value="1"/>
</dbReference>
<comment type="caution">
    <text evidence="1">The sequence shown here is derived from an EMBL/GenBank/DDBJ whole genome shotgun (WGS) entry which is preliminary data.</text>
</comment>
<dbReference type="AlphaFoldDB" id="A0A938YDK3"/>
<name>A0A938YDK3_9ACTN</name>
<evidence type="ECO:0000313" key="2">
    <source>
        <dbReference type="Proteomes" id="UP000663792"/>
    </source>
</evidence>
<dbReference type="EMBL" id="JAERWK010000012">
    <property type="protein sequence ID" value="MBM9467616.1"/>
    <property type="molecule type" value="Genomic_DNA"/>
</dbReference>
<dbReference type="SUPFAM" id="SSF53335">
    <property type="entry name" value="S-adenosyl-L-methionine-dependent methyltransferases"/>
    <property type="match status" value="1"/>
</dbReference>
<gene>
    <name evidence="1" type="ORF">JL106_10030</name>
</gene>
<dbReference type="Gene3D" id="3.40.50.150">
    <property type="entry name" value="Vaccinia Virus protein VP39"/>
    <property type="match status" value="1"/>
</dbReference>
<dbReference type="RefSeq" id="WP_205260571.1">
    <property type="nucleotide sequence ID" value="NZ_JAERWK010000012.1"/>
</dbReference>
<proteinExistence type="predicted"/>
<organism evidence="1 2">
    <name type="scientific">Nakamurella leprariae</name>
    <dbReference type="NCBI Taxonomy" id="2803911"/>
    <lineage>
        <taxon>Bacteria</taxon>
        <taxon>Bacillati</taxon>
        <taxon>Actinomycetota</taxon>
        <taxon>Actinomycetes</taxon>
        <taxon>Nakamurellales</taxon>
        <taxon>Nakamurellaceae</taxon>
        <taxon>Nakamurella</taxon>
    </lineage>
</organism>
<protein>
    <recommendedName>
        <fullName evidence="3">SAM-dependent methyltransferase</fullName>
    </recommendedName>
</protein>
<reference evidence="1" key="1">
    <citation type="submission" date="2021-01" db="EMBL/GenBank/DDBJ databases">
        <title>YIM 132084 draft genome.</title>
        <authorList>
            <person name="An D."/>
        </authorList>
    </citation>
    <scope>NUCLEOTIDE SEQUENCE</scope>
    <source>
        <strain evidence="1">YIM 132084</strain>
    </source>
</reference>
<dbReference type="InterPro" id="IPR029063">
    <property type="entry name" value="SAM-dependent_MTases_sf"/>
</dbReference>